<dbReference type="CDD" id="cd00130">
    <property type="entry name" value="PAS"/>
    <property type="match status" value="1"/>
</dbReference>
<dbReference type="RefSeq" id="WP_220333326.1">
    <property type="nucleotide sequence ID" value="NZ_JAEUAK010000002.1"/>
</dbReference>
<keyword evidence="3" id="KW-1185">Reference proteome</keyword>
<dbReference type="Pfam" id="PF08447">
    <property type="entry name" value="PAS_3"/>
    <property type="match status" value="1"/>
</dbReference>
<dbReference type="InterPro" id="IPR000014">
    <property type="entry name" value="PAS"/>
</dbReference>
<evidence type="ECO:0000313" key="3">
    <source>
        <dbReference type="Proteomes" id="UP000717752"/>
    </source>
</evidence>
<dbReference type="PROSITE" id="PS50112">
    <property type="entry name" value="PAS"/>
    <property type="match status" value="1"/>
</dbReference>
<accession>A0ABS7GQ36</accession>
<comment type="caution">
    <text evidence="2">The sequence shown here is derived from an EMBL/GenBank/DDBJ whole genome shotgun (WGS) entry which is preliminary data.</text>
</comment>
<feature type="domain" description="PAS" evidence="1">
    <location>
        <begin position="32"/>
        <end position="81"/>
    </location>
</feature>
<reference evidence="2 3" key="1">
    <citation type="journal article" date="2021" name="MBio">
        <title>Poor Competitiveness of Bradyrhizobium in Pigeon Pea Root Colonization in Indian Soils.</title>
        <authorList>
            <person name="Chalasani D."/>
            <person name="Basu A."/>
            <person name="Pullabhotla S.V.S.R.N."/>
            <person name="Jorrin B."/>
            <person name="Neal A.L."/>
            <person name="Poole P.S."/>
            <person name="Podile A.R."/>
            <person name="Tkacz A."/>
        </authorList>
    </citation>
    <scope>NUCLEOTIDE SEQUENCE [LARGE SCALE GENOMIC DNA]</scope>
    <source>
        <strain evidence="2 3">HU56</strain>
    </source>
</reference>
<evidence type="ECO:0000313" key="2">
    <source>
        <dbReference type="EMBL" id="MBW9051822.1"/>
    </source>
</evidence>
<gene>
    <name evidence="2" type="ORF">JNB85_05260</name>
</gene>
<sequence>MDTTTKDEILVDKSLSVPDAGIFSWVLGTDTIYADAAVAALLGFEARQLESGQPITSFLDRIDPKDKAKIARAIHEAIVTGGAYQQDYRVIRPDGTSVEVAAFGRCFRDASGTPSHYAGIICPRIDRRSAQENMFWHCFQAYEIARNAKQWEMAKVLEKALHQCCQDATGSGITSHFPSIH</sequence>
<dbReference type="Proteomes" id="UP000717752">
    <property type="component" value="Unassembled WGS sequence"/>
</dbReference>
<protein>
    <submittedName>
        <fullName evidence="2">PAS domain-containing protein</fullName>
    </submittedName>
</protein>
<dbReference type="InterPro" id="IPR035965">
    <property type="entry name" value="PAS-like_dom_sf"/>
</dbReference>
<proteinExistence type="predicted"/>
<dbReference type="Gene3D" id="3.30.450.20">
    <property type="entry name" value="PAS domain"/>
    <property type="match status" value="1"/>
</dbReference>
<evidence type="ECO:0000259" key="1">
    <source>
        <dbReference type="PROSITE" id="PS50112"/>
    </source>
</evidence>
<dbReference type="EMBL" id="JAEUAK010000002">
    <property type="protein sequence ID" value="MBW9051822.1"/>
    <property type="molecule type" value="Genomic_DNA"/>
</dbReference>
<dbReference type="InterPro" id="IPR013655">
    <property type="entry name" value="PAS_fold_3"/>
</dbReference>
<organism evidence="2 3">
    <name type="scientific">Rhizobium mesosinicum</name>
    <dbReference type="NCBI Taxonomy" id="335017"/>
    <lineage>
        <taxon>Bacteria</taxon>
        <taxon>Pseudomonadati</taxon>
        <taxon>Pseudomonadota</taxon>
        <taxon>Alphaproteobacteria</taxon>
        <taxon>Hyphomicrobiales</taxon>
        <taxon>Rhizobiaceae</taxon>
        <taxon>Rhizobium/Agrobacterium group</taxon>
        <taxon>Rhizobium</taxon>
    </lineage>
</organism>
<dbReference type="SUPFAM" id="SSF55785">
    <property type="entry name" value="PYP-like sensor domain (PAS domain)"/>
    <property type="match status" value="1"/>
</dbReference>
<name>A0ABS7GQ36_9HYPH</name>